<name>A0ACB0KL64_TRIPR</name>
<reference evidence="1" key="1">
    <citation type="submission" date="2023-10" db="EMBL/GenBank/DDBJ databases">
        <authorList>
            <person name="Rodriguez Cubillos JULIANA M."/>
            <person name="De Vega J."/>
        </authorList>
    </citation>
    <scope>NUCLEOTIDE SEQUENCE</scope>
</reference>
<sequence>MDKAFDMVGSVSPGNEFWRFKVRVLRLWNVESFTELNEVNSIEMILIDEKGDKIHASISRELLYLFCSKIIEGEVYKLFYFSVSKESGLYRTTPHPYKLNFEMKTKVQRCENSSIDRFGLSFTTVGEICDLGPRHDFLVDVVGLITGISAPREYIYHGKITKMIVFEITDNSGKCDCILSGHYVDDFEKILSSLDDGLPVVVVQFAKIRLFRGNVAIQSLLSTRFYVNPLIPENLFFKGGLSLKGIDMSSRIPSIGPPAMASYEDDFLVNYPRTVIANLLERDEDGIYIVCATVDGLVEFSQWWYPGCSCDRIVSASSGAFYCKQCVKLPFKMVPRFRVELRVGDGSGQAIFVVFDNDITMLLGKRCHDLVSLAKDKDAGYCPFELDMLKGLELLFKVEKRCGGGIYFNGSFRVMRICTDISIMGSFESALGEGDSFSNYDATVEEEFVECGRDIDFLNDLVVSPSFDGSGEEFVVSTQSLMSEAINLNQNSAAGVSVVVPDCVELNCDKVLSSKRDLSAAFFEGDDVAASISKINKLSQD</sequence>
<accession>A0ACB0KL64</accession>
<dbReference type="Proteomes" id="UP001177021">
    <property type="component" value="Unassembled WGS sequence"/>
</dbReference>
<gene>
    <name evidence="1" type="ORF">MILVUS5_LOCUS24043</name>
</gene>
<comment type="caution">
    <text evidence="1">The sequence shown here is derived from an EMBL/GenBank/DDBJ whole genome shotgun (WGS) entry which is preliminary data.</text>
</comment>
<keyword evidence="2" id="KW-1185">Reference proteome</keyword>
<dbReference type="EMBL" id="CASHSV030000311">
    <property type="protein sequence ID" value="CAJ2657470.1"/>
    <property type="molecule type" value="Genomic_DNA"/>
</dbReference>
<evidence type="ECO:0000313" key="2">
    <source>
        <dbReference type="Proteomes" id="UP001177021"/>
    </source>
</evidence>
<protein>
    <submittedName>
        <fullName evidence="1">Uncharacterized protein</fullName>
    </submittedName>
</protein>
<evidence type="ECO:0000313" key="1">
    <source>
        <dbReference type="EMBL" id="CAJ2657470.1"/>
    </source>
</evidence>
<proteinExistence type="predicted"/>
<organism evidence="1 2">
    <name type="scientific">Trifolium pratense</name>
    <name type="common">Red clover</name>
    <dbReference type="NCBI Taxonomy" id="57577"/>
    <lineage>
        <taxon>Eukaryota</taxon>
        <taxon>Viridiplantae</taxon>
        <taxon>Streptophyta</taxon>
        <taxon>Embryophyta</taxon>
        <taxon>Tracheophyta</taxon>
        <taxon>Spermatophyta</taxon>
        <taxon>Magnoliopsida</taxon>
        <taxon>eudicotyledons</taxon>
        <taxon>Gunneridae</taxon>
        <taxon>Pentapetalae</taxon>
        <taxon>rosids</taxon>
        <taxon>fabids</taxon>
        <taxon>Fabales</taxon>
        <taxon>Fabaceae</taxon>
        <taxon>Papilionoideae</taxon>
        <taxon>50 kb inversion clade</taxon>
        <taxon>NPAAA clade</taxon>
        <taxon>Hologalegina</taxon>
        <taxon>IRL clade</taxon>
        <taxon>Trifolieae</taxon>
        <taxon>Trifolium</taxon>
    </lineage>
</organism>